<dbReference type="OMA" id="DHNDGYV"/>
<dbReference type="GO" id="GO:0016020">
    <property type="term" value="C:membrane"/>
    <property type="evidence" value="ECO:0007669"/>
    <property type="project" value="UniProtKB-SubCell"/>
</dbReference>
<evidence type="ECO:0000256" key="7">
    <source>
        <dbReference type="SAM" id="Coils"/>
    </source>
</evidence>
<dbReference type="GeneID" id="108268590"/>
<dbReference type="PANTHER" id="PTHR17613:SF8">
    <property type="entry name" value="TRANSMEMBRANE AND COILED-COIL DOMAIN PROTEIN 3"/>
    <property type="match status" value="1"/>
</dbReference>
<reference evidence="10" key="1">
    <citation type="journal article" date="2016" name="Nat. Commun.">
        <title>The channel catfish genome sequence provides insights into the evolution of scale formation in teleosts.</title>
        <authorList>
            <person name="Liu Z."/>
            <person name="Liu S."/>
            <person name="Yao J."/>
            <person name="Bao L."/>
            <person name="Zhang J."/>
            <person name="Li Y."/>
            <person name="Jiang C."/>
            <person name="Sun L."/>
            <person name="Wang R."/>
            <person name="Zhang Y."/>
            <person name="Zhou T."/>
            <person name="Zeng Q."/>
            <person name="Fu Q."/>
            <person name="Gao S."/>
            <person name="Li N."/>
            <person name="Koren S."/>
            <person name="Jiang Y."/>
            <person name="Zimin A."/>
            <person name="Xu P."/>
            <person name="Phillippy A.M."/>
            <person name="Geng X."/>
            <person name="Song L."/>
            <person name="Sun F."/>
            <person name="Li C."/>
            <person name="Wang X."/>
            <person name="Chen A."/>
            <person name="Jin Y."/>
            <person name="Yuan Z."/>
            <person name="Yang Y."/>
            <person name="Tan S."/>
            <person name="Peatman E."/>
            <person name="Lu J."/>
            <person name="Qin Z."/>
            <person name="Dunham R."/>
            <person name="Li Z."/>
            <person name="Sonstegard T."/>
            <person name="Feng J."/>
            <person name="Danzmann R.G."/>
            <person name="Schroeder S."/>
            <person name="Scheffler B."/>
            <person name="Duke M.V."/>
            <person name="Ballard L."/>
            <person name="Kucuktas H."/>
            <person name="Kaltenboeck L."/>
            <person name="Liu H."/>
            <person name="Armbruster J."/>
            <person name="Xie Y."/>
            <person name="Kirby M.L."/>
            <person name="Tian Y."/>
            <person name="Flanagan M.E."/>
            <person name="Mu W."/>
            <person name="Waldbieser G.C."/>
        </authorList>
    </citation>
    <scope>NUCLEOTIDE SEQUENCE [LARGE SCALE GENOMIC DNA]</scope>
    <source>
        <strain evidence="10">SDA103</strain>
    </source>
</reference>
<dbReference type="GO" id="GO:0012505">
    <property type="term" value="C:endomembrane system"/>
    <property type="evidence" value="ECO:0007669"/>
    <property type="project" value="TreeGrafter"/>
</dbReference>
<feature type="compositionally biased region" description="Low complexity" evidence="8">
    <location>
        <begin position="104"/>
        <end position="115"/>
    </location>
</feature>
<dbReference type="PANTHER" id="PTHR17613">
    <property type="entry name" value="CEREBRAL PROTEIN-11-RELATED"/>
    <property type="match status" value="1"/>
</dbReference>
<sequence>MDNEDYVLSIPVPIMPRRASDSNLYSSSNLQQKILKAKEQLRVERMEQDDNVAEFLKLVNMADKQQVARIRQVFEKKNQKTVQNINQLQKKLEQYYRRMKESENNNNNNGSSKNSSPKDPAKDQTKDVSKDSPKEVSGSGRLNCRDKFKPIAPAVFLTPPSFFNKPREFANLIRNKFGSADNIAQLKTSLDEGGGRALGGSATIVGRSKFHSDDDECSTGTSASTDSNGNSDIHKHDQNTVDMVLEQLQEIRQSQIRLTEAMDVLKLNMSEDSFLMQRLEDERERVERLEEQLNDLVELHLHEMANLKQELASIEEKVAYQANERARDLQEVLEACNSRLCKLEHQVQVVQVETEGVFGRELLVKIISVLLAFVTLLLVCVSTVTRCIMTSMRSRTHLLVTVCSAVLIALVWKSSERLNTNTELQVLTQTPNSEPNTWMENRT</sequence>
<gene>
    <name evidence="11 12" type="primary">LOC108268590</name>
</gene>
<proteinExistence type="inferred from homology"/>
<dbReference type="InterPro" id="IPR019394">
    <property type="entry name" value="TEX28/TMCC"/>
</dbReference>
<comment type="similarity">
    <text evidence="2">Belongs to the TEX28 family.</text>
</comment>
<evidence type="ECO:0000256" key="3">
    <source>
        <dbReference type="ARBA" id="ARBA00022692"/>
    </source>
</evidence>
<keyword evidence="6 9" id="KW-0472">Membrane</keyword>
<evidence type="ECO:0000256" key="9">
    <source>
        <dbReference type="SAM" id="Phobius"/>
    </source>
</evidence>
<evidence type="ECO:0000313" key="10">
    <source>
        <dbReference type="Proteomes" id="UP000221080"/>
    </source>
</evidence>
<keyword evidence="10" id="KW-1185">Reference proteome</keyword>
<keyword evidence="3 9" id="KW-0812">Transmembrane</keyword>
<evidence type="ECO:0000256" key="4">
    <source>
        <dbReference type="ARBA" id="ARBA00022989"/>
    </source>
</evidence>
<reference evidence="11 12" key="2">
    <citation type="submission" date="2025-04" db="UniProtKB">
        <authorList>
            <consortium name="RefSeq"/>
        </authorList>
    </citation>
    <scope>IDENTIFICATION</scope>
    <source>
        <tissue evidence="11 12">Blood</tissue>
    </source>
</reference>
<evidence type="ECO:0000256" key="2">
    <source>
        <dbReference type="ARBA" id="ARBA00008108"/>
    </source>
</evidence>
<feature type="region of interest" description="Disordered" evidence="8">
    <location>
        <begin position="210"/>
        <end position="233"/>
    </location>
</feature>
<dbReference type="Pfam" id="PF10267">
    <property type="entry name" value="Tmemb_cc2"/>
    <property type="match status" value="1"/>
</dbReference>
<accession>A0A2D0RGU0</accession>
<evidence type="ECO:0000256" key="6">
    <source>
        <dbReference type="ARBA" id="ARBA00023136"/>
    </source>
</evidence>
<comment type="subcellular location">
    <subcellularLocation>
        <location evidence="1">Membrane</location>
    </subcellularLocation>
</comment>
<name>A0A2D0RGU0_ICTPU</name>
<evidence type="ECO:0000256" key="1">
    <source>
        <dbReference type="ARBA" id="ARBA00004370"/>
    </source>
</evidence>
<feature type="compositionally biased region" description="Basic and acidic residues" evidence="8">
    <location>
        <begin position="119"/>
        <end position="134"/>
    </location>
</feature>
<dbReference type="KEGG" id="ipu:108268590"/>
<dbReference type="RefSeq" id="XP_017329120.1">
    <property type="nucleotide sequence ID" value="XM_017473631.3"/>
</dbReference>
<evidence type="ECO:0000313" key="11">
    <source>
        <dbReference type="RefSeq" id="XP_017329120.1"/>
    </source>
</evidence>
<feature type="compositionally biased region" description="Polar residues" evidence="8">
    <location>
        <begin position="218"/>
        <end position="231"/>
    </location>
</feature>
<dbReference type="AlphaFoldDB" id="A0A2D0RGU0"/>
<keyword evidence="5 7" id="KW-0175">Coiled coil</keyword>
<organism evidence="10 11">
    <name type="scientific">Ictalurus punctatus</name>
    <name type="common">Channel catfish</name>
    <name type="synonym">Silurus punctatus</name>
    <dbReference type="NCBI Taxonomy" id="7998"/>
    <lineage>
        <taxon>Eukaryota</taxon>
        <taxon>Metazoa</taxon>
        <taxon>Chordata</taxon>
        <taxon>Craniata</taxon>
        <taxon>Vertebrata</taxon>
        <taxon>Euteleostomi</taxon>
        <taxon>Actinopterygii</taxon>
        <taxon>Neopterygii</taxon>
        <taxon>Teleostei</taxon>
        <taxon>Ostariophysi</taxon>
        <taxon>Siluriformes</taxon>
        <taxon>Ictaluridae</taxon>
        <taxon>Ictalurus</taxon>
    </lineage>
</organism>
<dbReference type="Proteomes" id="UP000221080">
    <property type="component" value="Chromosome 8"/>
</dbReference>
<feature type="transmembrane region" description="Helical" evidence="9">
    <location>
        <begin position="362"/>
        <end position="384"/>
    </location>
</feature>
<feature type="region of interest" description="Disordered" evidence="8">
    <location>
        <begin position="101"/>
        <end position="144"/>
    </location>
</feature>
<protein>
    <submittedName>
        <fullName evidence="11 12">Transmembrane and coiled-coil domain protein 3</fullName>
    </submittedName>
</protein>
<feature type="coiled-coil region" evidence="7">
    <location>
        <begin position="272"/>
        <end position="324"/>
    </location>
</feature>
<evidence type="ECO:0000256" key="8">
    <source>
        <dbReference type="SAM" id="MobiDB-lite"/>
    </source>
</evidence>
<evidence type="ECO:0000256" key="5">
    <source>
        <dbReference type="ARBA" id="ARBA00023054"/>
    </source>
</evidence>
<keyword evidence="4 9" id="KW-1133">Transmembrane helix</keyword>
<dbReference type="OrthoDB" id="10072335at2759"/>
<dbReference type="RefSeq" id="XP_017329121.1">
    <property type="nucleotide sequence ID" value="XM_017473632.3"/>
</dbReference>
<evidence type="ECO:0000313" key="12">
    <source>
        <dbReference type="RefSeq" id="XP_017329121.1"/>
    </source>
</evidence>